<dbReference type="EMBL" id="CP035282">
    <property type="protein sequence ID" value="QAT62221.1"/>
    <property type="molecule type" value="Genomic_DNA"/>
</dbReference>
<dbReference type="InterPro" id="IPR004013">
    <property type="entry name" value="PHP_dom"/>
</dbReference>
<organism evidence="2 3">
    <name type="scientific">Acidilutibacter cellobiosedens</name>
    <dbReference type="NCBI Taxonomy" id="2507161"/>
    <lineage>
        <taxon>Bacteria</taxon>
        <taxon>Bacillati</taxon>
        <taxon>Bacillota</taxon>
        <taxon>Tissierellia</taxon>
        <taxon>Tissierellales</taxon>
        <taxon>Acidilutibacteraceae</taxon>
        <taxon>Acidilutibacter</taxon>
    </lineage>
</organism>
<evidence type="ECO:0000313" key="2">
    <source>
        <dbReference type="EMBL" id="QAT62221.1"/>
    </source>
</evidence>
<dbReference type="Pfam" id="PF02811">
    <property type="entry name" value="PHP"/>
    <property type="match status" value="1"/>
</dbReference>
<dbReference type="Gene3D" id="3.20.20.140">
    <property type="entry name" value="Metal-dependent hydrolases"/>
    <property type="match status" value="1"/>
</dbReference>
<dbReference type="PANTHER" id="PTHR42924:SF3">
    <property type="entry name" value="POLYMERASE_HISTIDINOL PHOSPHATASE N-TERMINAL DOMAIN-CONTAINING PROTEIN"/>
    <property type="match status" value="1"/>
</dbReference>
<dbReference type="KEGG" id="spoa:EQM13_11780"/>
<gene>
    <name evidence="2" type="ORF">EQM13_11780</name>
</gene>
<dbReference type="InterPro" id="IPR003141">
    <property type="entry name" value="Pol/His_phosphatase_N"/>
</dbReference>
<reference evidence="3" key="1">
    <citation type="submission" date="2019-01" db="EMBL/GenBank/DDBJ databases">
        <title>Draft genomes of a novel of Sporanaerobacter strains.</title>
        <authorList>
            <person name="Ma S."/>
        </authorList>
    </citation>
    <scope>NUCLEOTIDE SEQUENCE [LARGE SCALE GENOMIC DNA]</scope>
    <source>
        <strain evidence="3">NJN-17</strain>
    </source>
</reference>
<dbReference type="PANTHER" id="PTHR42924">
    <property type="entry name" value="EXONUCLEASE"/>
    <property type="match status" value="1"/>
</dbReference>
<evidence type="ECO:0000313" key="3">
    <source>
        <dbReference type="Proteomes" id="UP000287969"/>
    </source>
</evidence>
<keyword evidence="3" id="KW-1185">Reference proteome</keyword>
<dbReference type="OrthoDB" id="9791620at2"/>
<dbReference type="GO" id="GO:0004534">
    <property type="term" value="F:5'-3' RNA exonuclease activity"/>
    <property type="evidence" value="ECO:0007669"/>
    <property type="project" value="TreeGrafter"/>
</dbReference>
<dbReference type="SMART" id="SM00481">
    <property type="entry name" value="POLIIIAc"/>
    <property type="match status" value="1"/>
</dbReference>
<accession>A0A410QDZ9</accession>
<dbReference type="Proteomes" id="UP000287969">
    <property type="component" value="Chromosome"/>
</dbReference>
<proteinExistence type="predicted"/>
<feature type="domain" description="Polymerase/histidinol phosphatase N-terminal" evidence="1">
    <location>
        <begin position="5"/>
        <end position="73"/>
    </location>
</feature>
<dbReference type="RefSeq" id="WP_128752750.1">
    <property type="nucleotide sequence ID" value="NZ_CP035282.1"/>
</dbReference>
<dbReference type="InterPro" id="IPR016195">
    <property type="entry name" value="Pol/histidinol_Pase-like"/>
</dbReference>
<protein>
    <submittedName>
        <fullName evidence="2">PHP domain-containing protein</fullName>
    </submittedName>
</protein>
<dbReference type="AlphaFoldDB" id="A0A410QDZ9"/>
<evidence type="ECO:0000259" key="1">
    <source>
        <dbReference type="SMART" id="SM00481"/>
    </source>
</evidence>
<dbReference type="SUPFAM" id="SSF89550">
    <property type="entry name" value="PHP domain-like"/>
    <property type="match status" value="1"/>
</dbReference>
<name>A0A410QDZ9_9FIRM</name>
<dbReference type="InterPro" id="IPR052018">
    <property type="entry name" value="PHP_domain"/>
</dbReference>
<sequence length="241" mass="27716">MKYSFDMHIHSSLSPCASDDMTPNNIVNMAYIKKLNIISITDHNSMINVSSAEKIAYKRGILLIPGMEVNTKEEVHILCYFRNIEEGLEFGKLIYDSIPDIKNAEKFFGQQLALDEEDSVIYREEKLLTSASSYSIDEIDKLVKKYNGIIVPAHIDRKSYSILSVLGFIPKNLDISTVEISSECNEEMIEKMNIKGIYNIITNSDAHDLWQINEAENFMELSSLNLNEVFRYLRNKEKRIK</sequence>
<dbReference type="GO" id="GO:0035312">
    <property type="term" value="F:5'-3' DNA exonuclease activity"/>
    <property type="evidence" value="ECO:0007669"/>
    <property type="project" value="TreeGrafter"/>
</dbReference>
<dbReference type="CDD" id="cd07432">
    <property type="entry name" value="PHP_HisPPase"/>
    <property type="match status" value="1"/>
</dbReference>